<dbReference type="NCBIfam" id="TIGR02385">
    <property type="entry name" value="RelE_StbE"/>
    <property type="match status" value="1"/>
</dbReference>
<protein>
    <submittedName>
        <fullName evidence="2">mRNA interferase RelE/StbE</fullName>
    </submittedName>
</protein>
<dbReference type="Pfam" id="PF05016">
    <property type="entry name" value="ParE_toxin"/>
    <property type="match status" value="1"/>
</dbReference>
<accession>A0ABT2EJH8</accession>
<dbReference type="Gene3D" id="3.30.2310.20">
    <property type="entry name" value="RelE-like"/>
    <property type="match status" value="1"/>
</dbReference>
<dbReference type="InterPro" id="IPR035093">
    <property type="entry name" value="RelE/ParE_toxin_dom_sf"/>
</dbReference>
<organism evidence="2 3">
    <name type="scientific">Candidatus Fervidibacter sacchari</name>
    <dbReference type="NCBI Taxonomy" id="1448929"/>
    <lineage>
        <taxon>Bacteria</taxon>
        <taxon>Candidatus Fervidibacterota</taxon>
        <taxon>Candidatus Fervidibacter</taxon>
    </lineage>
</organism>
<dbReference type="PANTHER" id="PTHR38813">
    <property type="match status" value="1"/>
</dbReference>
<reference evidence="2 3" key="1">
    <citation type="submission" date="2022-08" db="EMBL/GenBank/DDBJ databases">
        <title>Bacterial and archaeal communities from various locations to study Microbial Dark Matter (Phase II).</title>
        <authorList>
            <person name="Stepanauskas R."/>
        </authorList>
    </citation>
    <scope>NUCLEOTIDE SEQUENCE [LARGE SCALE GENOMIC DNA]</scope>
    <source>
        <strain evidence="2 3">PD1</strain>
    </source>
</reference>
<comment type="caution">
    <text evidence="2">The sequence shown here is derived from an EMBL/GenBank/DDBJ whole genome shotgun (WGS) entry which is preliminary data.</text>
</comment>
<proteinExistence type="predicted"/>
<dbReference type="EMBL" id="JANUCP010000001">
    <property type="protein sequence ID" value="MCS3918051.1"/>
    <property type="molecule type" value="Genomic_DNA"/>
</dbReference>
<name>A0ABT2EJH8_9BACT</name>
<dbReference type="PANTHER" id="PTHR38813:SF1">
    <property type="entry name" value="TOXIN RELE1-RELATED"/>
    <property type="match status" value="1"/>
</dbReference>
<dbReference type="InterPro" id="IPR052747">
    <property type="entry name" value="TA_system_RelE_toxin"/>
</dbReference>
<dbReference type="SUPFAM" id="SSF143011">
    <property type="entry name" value="RelE-like"/>
    <property type="match status" value="1"/>
</dbReference>
<sequence>MGRSEARFEVILDPDAQKELERIPKRMRQRIVDAIEVLKFNPFWGKDILKLRGDLAGRYRLRVGEYRVIYRILEEQRLVIVEAVGTRGEVY</sequence>
<evidence type="ECO:0000313" key="2">
    <source>
        <dbReference type="EMBL" id="MCS3918051.1"/>
    </source>
</evidence>
<gene>
    <name evidence="2" type="ORF">M2350_000448</name>
</gene>
<dbReference type="InterPro" id="IPR007712">
    <property type="entry name" value="RelE/ParE_toxin"/>
</dbReference>
<evidence type="ECO:0000256" key="1">
    <source>
        <dbReference type="ARBA" id="ARBA00022649"/>
    </source>
</evidence>
<keyword evidence="1" id="KW-1277">Toxin-antitoxin system</keyword>
<dbReference type="RefSeq" id="WP_259093249.1">
    <property type="nucleotide sequence ID" value="NZ_CP130454.1"/>
</dbReference>
<evidence type="ECO:0000313" key="3">
    <source>
        <dbReference type="Proteomes" id="UP001204798"/>
    </source>
</evidence>
<dbReference type="Proteomes" id="UP001204798">
    <property type="component" value="Unassembled WGS sequence"/>
</dbReference>
<keyword evidence="3" id="KW-1185">Reference proteome</keyword>